<dbReference type="AlphaFoldDB" id="A0A554LD89"/>
<sequence>MERKKRTSWQERMQKAILYLHEHHLAIDDNLYSFSGKAVGTLVRQRLVKDNAIIPVGRCCEGGKSQLRVSPDLLDKVEEALERLKGKGRPIDRHLHDRTLFRLEPDRLDELSGQLEWEEPHFSAREDHTGRVSLDPDENKGREPDLTWDY</sequence>
<dbReference type="Proteomes" id="UP000318296">
    <property type="component" value="Unassembled WGS sequence"/>
</dbReference>
<reference evidence="2 3" key="1">
    <citation type="submission" date="2017-07" db="EMBL/GenBank/DDBJ databases">
        <title>Mechanisms for carbon and nitrogen cycling indicate functional differentiation within the Candidate Phyla Radiation.</title>
        <authorList>
            <person name="Danczak R.E."/>
            <person name="Johnston M.D."/>
            <person name="Kenah C."/>
            <person name="Slattery M."/>
            <person name="Wrighton K.C."/>
            <person name="Wilkins M.J."/>
        </authorList>
    </citation>
    <scope>NUCLEOTIDE SEQUENCE [LARGE SCALE GENOMIC DNA]</scope>
    <source>
        <strain evidence="2">Licking1014_96</strain>
    </source>
</reference>
<feature type="compositionally biased region" description="Basic and acidic residues" evidence="1">
    <location>
        <begin position="137"/>
        <end position="150"/>
    </location>
</feature>
<proteinExistence type="predicted"/>
<name>A0A554LD89_9BACT</name>
<feature type="region of interest" description="Disordered" evidence="1">
    <location>
        <begin position="119"/>
        <end position="150"/>
    </location>
</feature>
<organism evidence="2 3">
    <name type="scientific">Candidatus Berkelbacteria bacterium Licking1014_96</name>
    <dbReference type="NCBI Taxonomy" id="2017149"/>
    <lineage>
        <taxon>Bacteria</taxon>
        <taxon>Candidatus Berkelbacteria</taxon>
    </lineage>
</organism>
<accession>A0A554LD89</accession>
<feature type="compositionally biased region" description="Basic and acidic residues" evidence="1">
    <location>
        <begin position="119"/>
        <end position="130"/>
    </location>
</feature>
<evidence type="ECO:0000313" key="3">
    <source>
        <dbReference type="Proteomes" id="UP000318296"/>
    </source>
</evidence>
<dbReference type="EMBL" id="VMGH01000058">
    <property type="protein sequence ID" value="TSC90778.1"/>
    <property type="molecule type" value="Genomic_DNA"/>
</dbReference>
<comment type="caution">
    <text evidence="2">The sequence shown here is derived from an EMBL/GenBank/DDBJ whole genome shotgun (WGS) entry which is preliminary data.</text>
</comment>
<evidence type="ECO:0000256" key="1">
    <source>
        <dbReference type="SAM" id="MobiDB-lite"/>
    </source>
</evidence>
<gene>
    <name evidence="2" type="ORF">CEN92_379</name>
</gene>
<evidence type="ECO:0000313" key="2">
    <source>
        <dbReference type="EMBL" id="TSC90778.1"/>
    </source>
</evidence>
<protein>
    <submittedName>
        <fullName evidence="2">Uncharacterized protein</fullName>
    </submittedName>
</protein>